<evidence type="ECO:0000259" key="7">
    <source>
        <dbReference type="Pfam" id="PF02687"/>
    </source>
</evidence>
<evidence type="ECO:0000256" key="5">
    <source>
        <dbReference type="ARBA" id="ARBA00023136"/>
    </source>
</evidence>
<keyword evidence="3 6" id="KW-0812">Transmembrane</keyword>
<keyword evidence="4 6" id="KW-1133">Transmembrane helix</keyword>
<evidence type="ECO:0000313" key="9">
    <source>
        <dbReference type="EMBL" id="AFK03715.1"/>
    </source>
</evidence>
<keyword evidence="10" id="KW-1185">Reference proteome</keyword>
<proteinExistence type="predicted"/>
<evidence type="ECO:0000256" key="1">
    <source>
        <dbReference type="ARBA" id="ARBA00004651"/>
    </source>
</evidence>
<evidence type="ECO:0000256" key="2">
    <source>
        <dbReference type="ARBA" id="ARBA00022475"/>
    </source>
</evidence>
<feature type="domain" description="ABC3 transporter permease C-terminal" evidence="7">
    <location>
        <begin position="688"/>
        <end position="801"/>
    </location>
</feature>
<dbReference type="PANTHER" id="PTHR30572">
    <property type="entry name" value="MEMBRANE COMPONENT OF TRANSPORTER-RELATED"/>
    <property type="match status" value="1"/>
</dbReference>
<keyword evidence="2" id="KW-1003">Cell membrane</keyword>
<feature type="domain" description="MacB-like periplasmic core" evidence="8">
    <location>
        <begin position="533"/>
        <end position="651"/>
    </location>
</feature>
<feature type="transmembrane region" description="Helical" evidence="6">
    <location>
        <begin position="768"/>
        <end position="789"/>
    </location>
</feature>
<evidence type="ECO:0000256" key="6">
    <source>
        <dbReference type="SAM" id="Phobius"/>
    </source>
</evidence>
<feature type="transmembrane region" description="Helical" evidence="6">
    <location>
        <begin position="340"/>
        <end position="367"/>
    </location>
</feature>
<feature type="transmembrane region" description="Helical" evidence="6">
    <location>
        <begin position="295"/>
        <end position="319"/>
    </location>
</feature>
<reference evidence="9 10" key="1">
    <citation type="submission" date="2011-07" db="EMBL/GenBank/DDBJ databases">
        <title>The complete genome of chromosome of Emticicia oligotrophica DSM 17448.</title>
        <authorList>
            <consortium name="US DOE Joint Genome Institute (JGI-PGF)"/>
            <person name="Lucas S."/>
            <person name="Han J."/>
            <person name="Lapidus A."/>
            <person name="Bruce D."/>
            <person name="Goodwin L."/>
            <person name="Pitluck S."/>
            <person name="Peters L."/>
            <person name="Kyrpides N."/>
            <person name="Mavromatis K."/>
            <person name="Ivanova N."/>
            <person name="Ovchinnikova G."/>
            <person name="Teshima H."/>
            <person name="Detter J.C."/>
            <person name="Tapia R."/>
            <person name="Han C."/>
            <person name="Land M."/>
            <person name="Hauser L."/>
            <person name="Markowitz V."/>
            <person name="Cheng J.-F."/>
            <person name="Hugenholtz P."/>
            <person name="Woyke T."/>
            <person name="Wu D."/>
            <person name="Tindall B."/>
            <person name="Pomrenke H."/>
            <person name="Brambilla E."/>
            <person name="Klenk H.-P."/>
            <person name="Eisen J.A."/>
        </authorList>
    </citation>
    <scope>NUCLEOTIDE SEQUENCE [LARGE SCALE GENOMIC DNA]</scope>
    <source>
        <strain evidence="9 10">DSM 17448</strain>
    </source>
</reference>
<evidence type="ECO:0000256" key="4">
    <source>
        <dbReference type="ARBA" id="ARBA00022989"/>
    </source>
</evidence>
<evidence type="ECO:0000256" key="3">
    <source>
        <dbReference type="ARBA" id="ARBA00022692"/>
    </source>
</evidence>
<dbReference type="RefSeq" id="WP_015029412.1">
    <property type="nucleotide sequence ID" value="NC_018748.1"/>
</dbReference>
<protein>
    <recommendedName>
        <fullName evidence="11">FtsX-like permease family protein</fullName>
    </recommendedName>
</protein>
<dbReference type="InterPro" id="IPR025857">
    <property type="entry name" value="MacB_PCD"/>
</dbReference>
<dbReference type="EMBL" id="CP002961">
    <property type="protein sequence ID" value="AFK03715.1"/>
    <property type="molecule type" value="Genomic_DNA"/>
</dbReference>
<feature type="transmembrane region" description="Helical" evidence="6">
    <location>
        <begin position="737"/>
        <end position="756"/>
    </location>
</feature>
<evidence type="ECO:0000313" key="10">
    <source>
        <dbReference type="Proteomes" id="UP000002875"/>
    </source>
</evidence>
<keyword evidence="5 6" id="KW-0472">Membrane</keyword>
<dbReference type="PANTHER" id="PTHR30572:SF18">
    <property type="entry name" value="ABC-TYPE MACROLIDE FAMILY EXPORT SYSTEM PERMEASE COMPONENT 2"/>
    <property type="match status" value="1"/>
</dbReference>
<dbReference type="InterPro" id="IPR050250">
    <property type="entry name" value="Macrolide_Exporter_MacB"/>
</dbReference>
<feature type="transmembrane region" description="Helical" evidence="6">
    <location>
        <begin position="685"/>
        <end position="710"/>
    </location>
</feature>
<feature type="transmembrane region" description="Helical" evidence="6">
    <location>
        <begin position="21"/>
        <end position="43"/>
    </location>
</feature>
<feature type="domain" description="MacB-like periplasmic core" evidence="8">
    <location>
        <begin position="21"/>
        <end position="239"/>
    </location>
</feature>
<comment type="subcellular location">
    <subcellularLocation>
        <location evidence="1">Cell membrane</location>
        <topology evidence="1">Multi-pass membrane protein</topology>
    </subcellularLocation>
</comment>
<feature type="domain" description="ABC3 transporter permease C-terminal" evidence="7">
    <location>
        <begin position="299"/>
        <end position="416"/>
    </location>
</feature>
<feature type="transmembrane region" description="Helical" evidence="6">
    <location>
        <begin position="432"/>
        <end position="456"/>
    </location>
</feature>
<sequence>MIRNYLKIAVRNLLKNKSYALINIVGLSVAFGAAILLFLTAHFEFSFDNFHTNKERIYKVFYKLNLAEKQQMGTSVPAPLRGALASEFKSEIKYLTRIMDSGVQIVQGEKTIDNDLNYVDADFLKMFSFKMLKGDPNTALNDLRSIVINESTSKKLFGDSEPLGQTLKLNFGEKMEAFIVSGVIADAPENSSVESEMMLRFENNPSYHDLKDGWNNQNHQLYVQLADNITHDNFEKRLKPFTRKYYKTSIEQILKEGGKPDERGEVFSIRLMPLLEEHFIKNLGGIQVLDKTYPYMLLIISVLVVLVACINFINLSIARSLERAKEVGMRKALGAVKNQILAQFWGEAFILCIIGFTIGGVLAVTLMPSYNSIFQSFISFKSLLNPWVAVLLLASFLIVTLVAGGYPALIVTKFNIIEVLKGKVKVSTRSGGLRNTLIIVQFSIATLLISSTLIVWKQIDYLRNKPLGFDESQVISIPVGHEVQGTKMLEFMRNKLANYPQIQSITAADINIGRGKDNSMSHSGYGFEMEGKTYHTNGLNVDYDYIKTLGLSLTNGRDFSREFQSDKSRSIVVNESMVKQLGFKNPIGKNIPIGDSLGRTIVGVVKDYHFESLKNKIESMTFFLQGDFGYSYIFVKLAPQASPKETMDLLAKAYKEIAPKSVFQASFLDENTNNLYRKEERFSQIIMSAAALAILLSCMGLFAIALMMIAQRTKEIGIRKVLGASIPSLVLLLSKDFLVLVSIAIMIASPIAYYLMEKWLTDFVYRINIGWNVFLMAGLTAVVIALLTVSYQAVKAALMNPVNSLQNE</sequence>
<dbReference type="Proteomes" id="UP000002875">
    <property type="component" value="Chromosome"/>
</dbReference>
<evidence type="ECO:0000259" key="8">
    <source>
        <dbReference type="Pfam" id="PF12704"/>
    </source>
</evidence>
<gene>
    <name evidence="9" type="ordered locus">Emtol_2579</name>
</gene>
<dbReference type="Pfam" id="PF12704">
    <property type="entry name" value="MacB_PCD"/>
    <property type="match status" value="2"/>
</dbReference>
<evidence type="ECO:0008006" key="11">
    <source>
        <dbReference type="Google" id="ProtNLM"/>
    </source>
</evidence>
<name>A0ABM5N2N0_EMTOG</name>
<dbReference type="Pfam" id="PF02687">
    <property type="entry name" value="FtsX"/>
    <property type="match status" value="2"/>
</dbReference>
<accession>A0ABM5N2N0</accession>
<dbReference type="InterPro" id="IPR003838">
    <property type="entry name" value="ABC3_permease_C"/>
</dbReference>
<feature type="transmembrane region" description="Helical" evidence="6">
    <location>
        <begin position="387"/>
        <end position="411"/>
    </location>
</feature>
<organism evidence="9 10">
    <name type="scientific">Emticicia oligotrophica (strain DSM 17448 / CIP 109782 / MTCC 6937 / GPTSA100-15)</name>
    <dbReference type="NCBI Taxonomy" id="929562"/>
    <lineage>
        <taxon>Bacteria</taxon>
        <taxon>Pseudomonadati</taxon>
        <taxon>Bacteroidota</taxon>
        <taxon>Cytophagia</taxon>
        <taxon>Cytophagales</taxon>
        <taxon>Leadbetterellaceae</taxon>
        <taxon>Emticicia</taxon>
    </lineage>
</organism>